<gene>
    <name evidence="2" type="ORF">FLL46_08535</name>
</gene>
<name>A0A545UGI6_9GAMM</name>
<dbReference type="AlphaFoldDB" id="A0A545UGI6"/>
<dbReference type="Proteomes" id="UP000315439">
    <property type="component" value="Unassembled WGS sequence"/>
</dbReference>
<protein>
    <recommendedName>
        <fullName evidence="4">DUF4440 domain-containing protein</fullName>
    </recommendedName>
</protein>
<evidence type="ECO:0000313" key="3">
    <source>
        <dbReference type="Proteomes" id="UP000315439"/>
    </source>
</evidence>
<sequence length="143" mass="16408">MGLLRIFLLLSTTLFCGIPFSTHAESLTDRQAITDTMDNFYHWDHKGGADFAKRSLAESVRYNRISKEGEHISYSVDFAYKGKGVNAYIPYIVELDIYGNMAVVKSVHHYDEKRSYLKAFVLHKLAQGWRITNVSWGKITPEK</sequence>
<organism evidence="2 3">
    <name type="scientific">Aliikangiella coralliicola</name>
    <dbReference type="NCBI Taxonomy" id="2592383"/>
    <lineage>
        <taxon>Bacteria</taxon>
        <taxon>Pseudomonadati</taxon>
        <taxon>Pseudomonadota</taxon>
        <taxon>Gammaproteobacteria</taxon>
        <taxon>Oceanospirillales</taxon>
        <taxon>Pleioneaceae</taxon>
        <taxon>Aliikangiella</taxon>
    </lineage>
</organism>
<dbReference type="OrthoDB" id="1162513at2"/>
<dbReference type="SUPFAM" id="SSF54427">
    <property type="entry name" value="NTF2-like"/>
    <property type="match status" value="1"/>
</dbReference>
<evidence type="ECO:0000313" key="2">
    <source>
        <dbReference type="EMBL" id="TQV88555.1"/>
    </source>
</evidence>
<feature type="signal peptide" evidence="1">
    <location>
        <begin position="1"/>
        <end position="24"/>
    </location>
</feature>
<comment type="caution">
    <text evidence="2">The sequence shown here is derived from an EMBL/GenBank/DDBJ whole genome shotgun (WGS) entry which is preliminary data.</text>
</comment>
<keyword evidence="3" id="KW-1185">Reference proteome</keyword>
<dbReference type="Gene3D" id="3.10.450.50">
    <property type="match status" value="1"/>
</dbReference>
<keyword evidence="1" id="KW-0732">Signal</keyword>
<dbReference type="EMBL" id="VIKS01000004">
    <property type="protein sequence ID" value="TQV88555.1"/>
    <property type="molecule type" value="Genomic_DNA"/>
</dbReference>
<evidence type="ECO:0008006" key="4">
    <source>
        <dbReference type="Google" id="ProtNLM"/>
    </source>
</evidence>
<proteinExistence type="predicted"/>
<dbReference type="RefSeq" id="WP_142893063.1">
    <property type="nucleotide sequence ID" value="NZ_ML660162.1"/>
</dbReference>
<dbReference type="InterPro" id="IPR032710">
    <property type="entry name" value="NTF2-like_dom_sf"/>
</dbReference>
<reference evidence="2 3" key="1">
    <citation type="submission" date="2019-07" db="EMBL/GenBank/DDBJ databases">
        <title>Draft genome for Aliikangiella sp. M105.</title>
        <authorList>
            <person name="Wang G."/>
        </authorList>
    </citation>
    <scope>NUCLEOTIDE SEQUENCE [LARGE SCALE GENOMIC DNA]</scope>
    <source>
        <strain evidence="2 3">M105</strain>
    </source>
</reference>
<feature type="chain" id="PRO_5021866059" description="DUF4440 domain-containing protein" evidence="1">
    <location>
        <begin position="25"/>
        <end position="143"/>
    </location>
</feature>
<accession>A0A545UGI6</accession>
<evidence type="ECO:0000256" key="1">
    <source>
        <dbReference type="SAM" id="SignalP"/>
    </source>
</evidence>